<proteinExistence type="predicted"/>
<evidence type="ECO:0000256" key="1">
    <source>
        <dbReference type="SAM" id="SignalP"/>
    </source>
</evidence>
<gene>
    <name evidence="2" type="ORF">PVAND_006712</name>
</gene>
<reference evidence="2" key="1">
    <citation type="submission" date="2021-03" db="EMBL/GenBank/DDBJ databases">
        <title>Chromosome level genome of the anhydrobiotic midge Polypedilum vanderplanki.</title>
        <authorList>
            <person name="Yoshida Y."/>
            <person name="Kikawada T."/>
            <person name="Gusev O."/>
        </authorList>
    </citation>
    <scope>NUCLEOTIDE SEQUENCE</scope>
    <source>
        <strain evidence="2">NIAS01</strain>
        <tissue evidence="2">Whole body or cell culture</tissue>
    </source>
</reference>
<organism evidence="2 3">
    <name type="scientific">Polypedilum vanderplanki</name>
    <name type="common">Sleeping chironomid midge</name>
    <dbReference type="NCBI Taxonomy" id="319348"/>
    <lineage>
        <taxon>Eukaryota</taxon>
        <taxon>Metazoa</taxon>
        <taxon>Ecdysozoa</taxon>
        <taxon>Arthropoda</taxon>
        <taxon>Hexapoda</taxon>
        <taxon>Insecta</taxon>
        <taxon>Pterygota</taxon>
        <taxon>Neoptera</taxon>
        <taxon>Endopterygota</taxon>
        <taxon>Diptera</taxon>
        <taxon>Nematocera</taxon>
        <taxon>Chironomoidea</taxon>
        <taxon>Chironomidae</taxon>
        <taxon>Chironominae</taxon>
        <taxon>Polypedilum</taxon>
        <taxon>Polypedilum</taxon>
    </lineage>
</organism>
<dbReference type="PANTHER" id="PTHR21398:SF11">
    <property type="entry name" value="HDC15381-RELATED"/>
    <property type="match status" value="1"/>
</dbReference>
<dbReference type="Proteomes" id="UP001107558">
    <property type="component" value="Chromosome 2"/>
</dbReference>
<dbReference type="InterPro" id="IPR006631">
    <property type="entry name" value="DM4_12"/>
</dbReference>
<keyword evidence="3" id="KW-1185">Reference proteome</keyword>
<dbReference type="Pfam" id="PF07841">
    <property type="entry name" value="DM4_12"/>
    <property type="match status" value="1"/>
</dbReference>
<dbReference type="PANTHER" id="PTHR21398">
    <property type="entry name" value="AGAP007094-PA"/>
    <property type="match status" value="1"/>
</dbReference>
<dbReference type="AlphaFoldDB" id="A0A9J6C4T5"/>
<accession>A0A9J6C4T5</accession>
<dbReference type="EMBL" id="JADBJN010000002">
    <property type="protein sequence ID" value="KAG5676909.1"/>
    <property type="molecule type" value="Genomic_DNA"/>
</dbReference>
<comment type="caution">
    <text evidence="2">The sequence shown here is derived from an EMBL/GenBank/DDBJ whole genome shotgun (WGS) entry which is preliminary data.</text>
</comment>
<dbReference type="OrthoDB" id="6358587at2759"/>
<name>A0A9J6C4T5_POLVA</name>
<keyword evidence="1" id="KW-0732">Signal</keyword>
<protein>
    <submittedName>
        <fullName evidence="2">Uncharacterized protein</fullName>
    </submittedName>
</protein>
<feature type="signal peptide" evidence="1">
    <location>
        <begin position="1"/>
        <end position="19"/>
    </location>
</feature>
<evidence type="ECO:0000313" key="3">
    <source>
        <dbReference type="Proteomes" id="UP001107558"/>
    </source>
</evidence>
<dbReference type="SMART" id="SM00718">
    <property type="entry name" value="DM4_12"/>
    <property type="match status" value="1"/>
</dbReference>
<sequence>MKFLSLLISSCSFLILCKALKYENFTSEVLNRNKRFLVFPPTTSASILKYVGGYLGPIDIPSWQNINCLRNFQFQYNLPATWYTSFPTFPGLWRGRSNDGDSKTKEVKIRPDSSRKIAYELLEEMLNKEKKNGHECILRTICEVAETPLSHNGMIGELLQIFFTPGEHEIIDEEYRHAMKAGLHRVNCEKLYPECPFSILDTFSIVQNFHFDNVLNF</sequence>
<evidence type="ECO:0000313" key="2">
    <source>
        <dbReference type="EMBL" id="KAG5676909.1"/>
    </source>
</evidence>
<feature type="chain" id="PRO_5039907264" evidence="1">
    <location>
        <begin position="20"/>
        <end position="217"/>
    </location>
</feature>